<feature type="transmembrane region" description="Helical" evidence="1">
    <location>
        <begin position="132"/>
        <end position="157"/>
    </location>
</feature>
<feature type="transmembrane region" description="Helical" evidence="1">
    <location>
        <begin position="29"/>
        <end position="45"/>
    </location>
</feature>
<dbReference type="RefSeq" id="WP_408977597.1">
    <property type="nucleotide sequence ID" value="NZ_JBJUVG010000008.1"/>
</dbReference>
<name>A0ABW9H1S7_9FIRM</name>
<keyword evidence="1" id="KW-0812">Transmembrane</keyword>
<evidence type="ECO:0000313" key="2">
    <source>
        <dbReference type="EMBL" id="MFM9413984.1"/>
    </source>
</evidence>
<protein>
    <recommendedName>
        <fullName evidence="4">Colicin V production protein</fullName>
    </recommendedName>
</protein>
<keyword evidence="1" id="KW-0472">Membrane</keyword>
<evidence type="ECO:0008006" key="4">
    <source>
        <dbReference type="Google" id="ProtNLM"/>
    </source>
</evidence>
<comment type="caution">
    <text evidence="2">The sequence shown here is derived from an EMBL/GenBank/DDBJ whole genome shotgun (WGS) entry which is preliminary data.</text>
</comment>
<dbReference type="Proteomes" id="UP001631949">
    <property type="component" value="Unassembled WGS sequence"/>
</dbReference>
<keyword evidence="3" id="KW-1185">Reference proteome</keyword>
<sequence length="228" mass="24938">MTGWDILVVGVIALALARGYRKGLLRRLGGWVGSLMIFFVLWREIDRIEPAVNRQINGRATVQKLIENYLHKRTGGEEALDTTGLRNMIASLPLPGNFGERLNDQIMAQSAQATESIYSHVAHVLSVPCWRILLFVLLWLAGLACLYLLGHLVFRLLKKVPLLLTADAFAGALVSACMSLVLMGFISLLTVTFGVGTTVGSAAEESFFLPALKYLVGVFLQGTSPFMS</sequence>
<feature type="transmembrane region" description="Helical" evidence="1">
    <location>
        <begin position="169"/>
        <end position="195"/>
    </location>
</feature>
<evidence type="ECO:0000256" key="1">
    <source>
        <dbReference type="SAM" id="Phobius"/>
    </source>
</evidence>
<organism evidence="2 3">
    <name type="scientific">Peptococcus simiae</name>
    <dbReference type="NCBI Taxonomy" id="1643805"/>
    <lineage>
        <taxon>Bacteria</taxon>
        <taxon>Bacillati</taxon>
        <taxon>Bacillota</taxon>
        <taxon>Clostridia</taxon>
        <taxon>Eubacteriales</taxon>
        <taxon>Peptococcaceae</taxon>
        <taxon>Peptococcus</taxon>
    </lineage>
</organism>
<keyword evidence="1" id="KW-1133">Transmembrane helix</keyword>
<reference evidence="2 3" key="1">
    <citation type="journal article" date="2016" name="Int. J. Syst. Evol. Microbiol.">
        <title>Peptococcus simiae sp. nov., isolated from rhesus macaque faeces and emended description of the genus Peptococcus.</title>
        <authorList>
            <person name="Shkoporov A.N."/>
            <person name="Efimov B.A."/>
            <person name="Kondova I."/>
            <person name="Ouwerling B."/>
            <person name="Chaplin A.V."/>
            <person name="Shcherbakova V.A."/>
            <person name="Langermans J.A.M."/>
        </authorList>
    </citation>
    <scope>NUCLEOTIDE SEQUENCE [LARGE SCALE GENOMIC DNA]</scope>
    <source>
        <strain evidence="2 3">M108</strain>
    </source>
</reference>
<proteinExistence type="predicted"/>
<accession>A0ABW9H1S7</accession>
<gene>
    <name evidence="2" type="ORF">ACKQTC_06360</name>
</gene>
<evidence type="ECO:0000313" key="3">
    <source>
        <dbReference type="Proteomes" id="UP001631949"/>
    </source>
</evidence>
<dbReference type="EMBL" id="JBJUVG010000008">
    <property type="protein sequence ID" value="MFM9413984.1"/>
    <property type="molecule type" value="Genomic_DNA"/>
</dbReference>